<accession>A0ABU9JJ40</accession>
<evidence type="ECO:0000313" key="1">
    <source>
        <dbReference type="EMBL" id="MEL3952853.1"/>
    </source>
</evidence>
<dbReference type="EMBL" id="JBBYHY010000002">
    <property type="protein sequence ID" value="MEL3952853.1"/>
    <property type="molecule type" value="Genomic_DNA"/>
</dbReference>
<dbReference type="Proteomes" id="UP001455088">
    <property type="component" value="Unassembled WGS sequence"/>
</dbReference>
<comment type="caution">
    <text evidence="1">The sequence shown here is derived from an EMBL/GenBank/DDBJ whole genome shotgun (WGS) entry which is preliminary data.</text>
</comment>
<proteinExistence type="predicted"/>
<reference evidence="1 2" key="1">
    <citation type="submission" date="2024-04" db="EMBL/GenBank/DDBJ databases">
        <title>Bacterial endophytes with biocontrol capabilities against important plant pathogens.</title>
        <authorList>
            <person name="Alayande K.A."/>
        </authorList>
    </citation>
    <scope>NUCLEOTIDE SEQUENCE [LARGE SCALE GENOMIC DNA]</scope>
    <source>
        <strain evidence="1 2">KV22</strain>
    </source>
</reference>
<keyword evidence="2" id="KW-1185">Reference proteome</keyword>
<evidence type="ECO:0000313" key="2">
    <source>
        <dbReference type="Proteomes" id="UP001455088"/>
    </source>
</evidence>
<name>A0ABU9JJ40_9GAMM</name>
<organism evidence="1 2">
    <name type="scientific">Stenotrophomonas bentonitica</name>
    <dbReference type="NCBI Taxonomy" id="1450134"/>
    <lineage>
        <taxon>Bacteria</taxon>
        <taxon>Pseudomonadati</taxon>
        <taxon>Pseudomonadota</taxon>
        <taxon>Gammaproteobacteria</taxon>
        <taxon>Lysobacterales</taxon>
        <taxon>Lysobacteraceae</taxon>
        <taxon>Stenotrophomonas</taxon>
    </lineage>
</organism>
<sequence>MEINSTFCCAAGTLGAALATGATGGVDDVVAQAANERAAASAMERRAEIIAS</sequence>
<gene>
    <name evidence="1" type="ORF">AAE039_04685</name>
</gene>
<protein>
    <submittedName>
        <fullName evidence="1">Uncharacterized protein</fullName>
    </submittedName>
</protein>
<dbReference type="RefSeq" id="WP_341986621.1">
    <property type="nucleotide sequence ID" value="NZ_JBBYHY010000002.1"/>
</dbReference>